<feature type="compositionally biased region" description="Basic and acidic residues" evidence="5">
    <location>
        <begin position="469"/>
        <end position="480"/>
    </location>
</feature>
<dbReference type="Proteomes" id="UP000749559">
    <property type="component" value="Unassembled WGS sequence"/>
</dbReference>
<evidence type="ECO:0000256" key="3">
    <source>
        <dbReference type="ARBA" id="ARBA00022989"/>
    </source>
</evidence>
<accession>A0A8S4PX68</accession>
<feature type="transmembrane region" description="Helical" evidence="6">
    <location>
        <begin position="616"/>
        <end position="635"/>
    </location>
</feature>
<feature type="transmembrane region" description="Helical" evidence="6">
    <location>
        <begin position="741"/>
        <end position="760"/>
    </location>
</feature>
<dbReference type="Pfam" id="PF00083">
    <property type="entry name" value="Sugar_tr"/>
    <property type="match status" value="2"/>
</dbReference>
<sequence>MKVLNLDQVLMELGSYGSWQLRLWIVLCISFNYPFAWQFFTIVFIGEEPAHHCRVPVNNTLNGSLPINNGEWDKCRMFINDTNQTMPCNNGWEYAEGFDNVVTEWNLVCNDAAVAPLMHTVFVIGVGVGGLVFSALSDKFGRSPIHIICHILSASIGIGSAFAPSPTVFTVLAFFRGFAVQGIILTGVVMASELFPSLVRVKMAAAVQFFWSTGIMLTSLWAFALPNWRHMLLGISCPSFLAIFMIGVIPESVVWLMSKRKHEKVEKTLRKISTVNKVSLPEVTLTPSRRGTIVSLTNNPLHDARLSLASLGADGLRQRLSVPARNSVEPYTHKEKYTKMSVLSDSVLYTAGHDVHINATDDIKEADKMRRTGEIINKHSQSMGDNIDDIRIRIPDLDKIQGRSVSDGSTVDRIGDNLNKNQAHRFKEVKDTDGDIPKTDDTTVGHGGSVESAASHEADFVIGSSDSTVDSKDDKVDKNHNPQTADKQTKHIYAKMDNVAQNDQEYQTKYQTKKTSTVSQSGKPKRDFTQRKISFADDLQDFDITQYAFEKRKSSALSYGTGEIADTLPPRKSSVLSGARSILEKRQHKYSIGEVNEDIEADVTLLDMITKPRMRMILIINILYWFAVNMTYFGVSMGTSTLGGDRYINFALNGLVELPPGLICMFVLPKFGRKKPMFLFHVVCTISLLINSFVPEKTGDGGDLLPLLITMYMLGKLGISGCYLITLFFTPELFPTSVRNVCLGIASLAGVLGAIVAPYILELASIGEWLPGVVFSGVSLIAGFIIQTLPESVNLPLPETVEDVEAMPREPTSSNVVWEDYQAATEIDIYDAMYDGFQPSPNIPTIHEDDEIDNGMDIDNNSAAANAGDKEGAKS</sequence>
<comment type="caution">
    <text evidence="7">The sequence shown here is derived from an EMBL/GenBank/DDBJ whole genome shotgun (WGS) entry which is preliminary data.</text>
</comment>
<dbReference type="AlphaFoldDB" id="A0A8S4PX68"/>
<dbReference type="OrthoDB" id="5141738at2759"/>
<feature type="transmembrane region" description="Helical" evidence="6">
    <location>
        <begin position="677"/>
        <end position="694"/>
    </location>
</feature>
<name>A0A8S4PX68_OWEFU</name>
<feature type="transmembrane region" description="Helical" evidence="6">
    <location>
        <begin position="647"/>
        <end position="668"/>
    </location>
</feature>
<dbReference type="GO" id="GO:0022857">
    <property type="term" value="F:transmembrane transporter activity"/>
    <property type="evidence" value="ECO:0007669"/>
    <property type="project" value="InterPro"/>
</dbReference>
<dbReference type="Gene3D" id="1.20.1250.20">
    <property type="entry name" value="MFS general substrate transporter like domains"/>
    <property type="match status" value="2"/>
</dbReference>
<feature type="compositionally biased region" description="Basic and acidic residues" evidence="5">
    <location>
        <begin position="431"/>
        <end position="443"/>
    </location>
</feature>
<dbReference type="EMBL" id="CAIIXF020000010">
    <property type="protein sequence ID" value="CAH1797859.1"/>
    <property type="molecule type" value="Genomic_DNA"/>
</dbReference>
<organism evidence="7 8">
    <name type="scientific">Owenia fusiformis</name>
    <name type="common">Polychaete worm</name>
    <dbReference type="NCBI Taxonomy" id="6347"/>
    <lineage>
        <taxon>Eukaryota</taxon>
        <taxon>Metazoa</taxon>
        <taxon>Spiralia</taxon>
        <taxon>Lophotrochozoa</taxon>
        <taxon>Annelida</taxon>
        <taxon>Polychaeta</taxon>
        <taxon>Sedentaria</taxon>
        <taxon>Canalipalpata</taxon>
        <taxon>Sabellida</taxon>
        <taxon>Oweniida</taxon>
        <taxon>Oweniidae</taxon>
        <taxon>Owenia</taxon>
    </lineage>
</organism>
<keyword evidence="2 6" id="KW-0812">Transmembrane</keyword>
<feature type="transmembrane region" description="Helical" evidence="6">
    <location>
        <begin position="203"/>
        <end position="225"/>
    </location>
</feature>
<keyword evidence="8" id="KW-1185">Reference proteome</keyword>
<gene>
    <name evidence="7" type="ORF">OFUS_LOCUS22074</name>
</gene>
<evidence type="ECO:0000313" key="7">
    <source>
        <dbReference type="EMBL" id="CAH1797859.1"/>
    </source>
</evidence>
<feature type="transmembrane region" description="Helical" evidence="6">
    <location>
        <begin position="231"/>
        <end position="257"/>
    </location>
</feature>
<proteinExistence type="predicted"/>
<reference evidence="7" key="1">
    <citation type="submission" date="2022-03" db="EMBL/GenBank/DDBJ databases">
        <authorList>
            <person name="Martin C."/>
        </authorList>
    </citation>
    <scope>NUCLEOTIDE SEQUENCE</scope>
</reference>
<feature type="region of interest" description="Disordered" evidence="5">
    <location>
        <begin position="847"/>
        <end position="875"/>
    </location>
</feature>
<evidence type="ECO:0000256" key="6">
    <source>
        <dbReference type="SAM" id="Phobius"/>
    </source>
</evidence>
<evidence type="ECO:0000256" key="5">
    <source>
        <dbReference type="SAM" id="MobiDB-lite"/>
    </source>
</evidence>
<feature type="transmembrane region" description="Helical" evidence="6">
    <location>
        <begin position="169"/>
        <end position="191"/>
    </location>
</feature>
<keyword evidence="4 6" id="KW-0472">Membrane</keyword>
<feature type="transmembrane region" description="Helical" evidence="6">
    <location>
        <begin position="706"/>
        <end position="729"/>
    </location>
</feature>
<protein>
    <submittedName>
        <fullName evidence="7">Uncharacterized protein</fullName>
    </submittedName>
</protein>
<feature type="transmembrane region" description="Helical" evidence="6">
    <location>
        <begin position="766"/>
        <end position="786"/>
    </location>
</feature>
<feature type="transmembrane region" description="Helical" evidence="6">
    <location>
        <begin position="21"/>
        <end position="45"/>
    </location>
</feature>
<dbReference type="SUPFAM" id="SSF103473">
    <property type="entry name" value="MFS general substrate transporter"/>
    <property type="match status" value="1"/>
</dbReference>
<feature type="transmembrane region" description="Helical" evidence="6">
    <location>
        <begin position="145"/>
        <end position="163"/>
    </location>
</feature>
<feature type="region of interest" description="Disordered" evidence="5">
    <location>
        <begin position="431"/>
        <end position="489"/>
    </location>
</feature>
<comment type="subcellular location">
    <subcellularLocation>
        <location evidence="1">Membrane</location>
        <topology evidence="1">Multi-pass membrane protein</topology>
    </subcellularLocation>
</comment>
<dbReference type="PANTHER" id="PTHR24064">
    <property type="entry name" value="SOLUTE CARRIER FAMILY 22 MEMBER"/>
    <property type="match status" value="1"/>
</dbReference>
<evidence type="ECO:0000313" key="8">
    <source>
        <dbReference type="Proteomes" id="UP000749559"/>
    </source>
</evidence>
<dbReference type="InterPro" id="IPR036259">
    <property type="entry name" value="MFS_trans_sf"/>
</dbReference>
<evidence type="ECO:0000256" key="1">
    <source>
        <dbReference type="ARBA" id="ARBA00004141"/>
    </source>
</evidence>
<dbReference type="InterPro" id="IPR005828">
    <property type="entry name" value="MFS_sugar_transport-like"/>
</dbReference>
<evidence type="ECO:0000256" key="4">
    <source>
        <dbReference type="ARBA" id="ARBA00023136"/>
    </source>
</evidence>
<evidence type="ECO:0000256" key="2">
    <source>
        <dbReference type="ARBA" id="ARBA00022692"/>
    </source>
</evidence>
<dbReference type="GO" id="GO:0016020">
    <property type="term" value="C:membrane"/>
    <property type="evidence" value="ECO:0007669"/>
    <property type="project" value="UniProtKB-SubCell"/>
</dbReference>
<feature type="transmembrane region" description="Helical" evidence="6">
    <location>
        <begin position="113"/>
        <end position="133"/>
    </location>
</feature>
<keyword evidence="3 6" id="KW-1133">Transmembrane helix</keyword>